<proteinExistence type="inferred from homology"/>
<dbReference type="PANTHER" id="PTHR21077">
    <property type="entry name" value="EME1 PROTEIN"/>
    <property type="match status" value="1"/>
</dbReference>
<evidence type="ECO:0000256" key="8">
    <source>
        <dbReference type="ARBA" id="ARBA00022801"/>
    </source>
</evidence>
<evidence type="ECO:0000256" key="5">
    <source>
        <dbReference type="ARBA" id="ARBA00022723"/>
    </source>
</evidence>
<keyword evidence="10" id="KW-0233">DNA recombination</keyword>
<dbReference type="InterPro" id="IPR033310">
    <property type="entry name" value="Mms4/EME1/EME2"/>
</dbReference>
<evidence type="ECO:0000256" key="9">
    <source>
        <dbReference type="ARBA" id="ARBA00022842"/>
    </source>
</evidence>
<keyword evidence="5" id="KW-0479">Metal-binding</keyword>
<dbReference type="SMART" id="SM00891">
    <property type="entry name" value="ERCC4"/>
    <property type="match status" value="1"/>
</dbReference>
<dbReference type="InterPro" id="IPR006166">
    <property type="entry name" value="ERCC4_domain"/>
</dbReference>
<dbReference type="GO" id="GO:0000712">
    <property type="term" value="P:resolution of meiotic recombination intermediates"/>
    <property type="evidence" value="ECO:0007669"/>
    <property type="project" value="TreeGrafter"/>
</dbReference>
<evidence type="ECO:0000256" key="3">
    <source>
        <dbReference type="ARBA" id="ARBA00005313"/>
    </source>
</evidence>
<evidence type="ECO:0000313" key="16">
    <source>
        <dbReference type="EMBL" id="QSL65393.1"/>
    </source>
</evidence>
<evidence type="ECO:0000256" key="4">
    <source>
        <dbReference type="ARBA" id="ARBA00022722"/>
    </source>
</evidence>
<dbReference type="Pfam" id="PF02732">
    <property type="entry name" value="ERCC4"/>
    <property type="match status" value="1"/>
</dbReference>
<evidence type="ECO:0000256" key="1">
    <source>
        <dbReference type="ARBA" id="ARBA00001946"/>
    </source>
</evidence>
<keyword evidence="8" id="KW-0378">Hydrolase</keyword>
<keyword evidence="6" id="KW-0255">Endonuclease</keyword>
<keyword evidence="7" id="KW-0227">DNA damage</keyword>
<sequence length="480" mass="53956">MDSRTSVILINDSPESQKSPFIPSKNSLFIQDSLESNQGKNGHSTVDIDSGSVLKDINLEDDYSVIELSSSPSFDTQDTLKSPLLGGIPNECSQPKDYYSTLSILSTVDDFSLNIMKSSSVMDSKSNLNNPKSSSALKIDNSLRNDVVIDQKVLENTRKKIEKKRVSTLKSVNKLKTSKKECIKEMIVNVDTNILSSSMGPILSGLLEEASCEYTEWSSPIPNLIFWKRKVIAEYDEKYGYFVPIPETIRSERFILVYIKASELLKLEDSGVDELVKRLTDEFTGLKIIFMIESIDALLKKIKSDRNKRYVDAMRAIIETKNSENIFIPSDEIEEKIENMLLRLQLIHNVFIVNTSSVENSAKWICILTGDISTIPYKKMKLELSTSFCMESGQVKTGSDVKDTYIKLLEIIYKVTPQIANIIVEKYPKISDLVSAFRENGPDALSDLTIGKLTKRKIGRVLSKRIFHVFMTSDSAASAI</sequence>
<keyword evidence="11" id="KW-0234">DNA repair</keyword>
<dbReference type="GO" id="GO:0008821">
    <property type="term" value="F:crossover junction DNA endonuclease activity"/>
    <property type="evidence" value="ECO:0007669"/>
    <property type="project" value="TreeGrafter"/>
</dbReference>
<evidence type="ECO:0000256" key="12">
    <source>
        <dbReference type="ARBA" id="ARBA00023242"/>
    </source>
</evidence>
<accession>A0A899FXQ4</accession>
<keyword evidence="9" id="KW-0460">Magnesium</keyword>
<feature type="domain" description="ERCC4" evidence="15">
    <location>
        <begin position="187"/>
        <end position="438"/>
    </location>
</feature>
<dbReference type="GO" id="GO:0005634">
    <property type="term" value="C:nucleus"/>
    <property type="evidence" value="ECO:0007669"/>
    <property type="project" value="UniProtKB-SubCell"/>
</dbReference>
<dbReference type="Gene3D" id="1.10.150.670">
    <property type="entry name" value="Crossover junction endonuclease EME1, DNA-binding domain"/>
    <property type="match status" value="1"/>
</dbReference>
<dbReference type="GO" id="GO:0031297">
    <property type="term" value="P:replication fork processing"/>
    <property type="evidence" value="ECO:0007669"/>
    <property type="project" value="TreeGrafter"/>
</dbReference>
<dbReference type="OrthoDB" id="343092at2759"/>
<evidence type="ECO:0000259" key="15">
    <source>
        <dbReference type="SMART" id="SM00891"/>
    </source>
</evidence>
<evidence type="ECO:0000256" key="7">
    <source>
        <dbReference type="ARBA" id="ARBA00022763"/>
    </source>
</evidence>
<comment type="similarity">
    <text evidence="3">Belongs to the EME1/MMS4 family.</text>
</comment>
<dbReference type="CDD" id="cd20085">
    <property type="entry name" value="XPF_nuclease_Mms4"/>
    <property type="match status" value="1"/>
</dbReference>
<organism evidence="16 17">
    <name type="scientific">Pneumocystis wakefieldiae</name>
    <dbReference type="NCBI Taxonomy" id="38082"/>
    <lineage>
        <taxon>Eukaryota</taxon>
        <taxon>Fungi</taxon>
        <taxon>Dikarya</taxon>
        <taxon>Ascomycota</taxon>
        <taxon>Taphrinomycotina</taxon>
        <taxon>Pneumocystomycetes</taxon>
        <taxon>Pneumocystaceae</taxon>
        <taxon>Pneumocystis</taxon>
    </lineage>
</organism>
<reference evidence="16" key="1">
    <citation type="submission" date="2020-06" db="EMBL/GenBank/DDBJ databases">
        <title>Genomes of multiple members of Pneumocystis genus reveal paths to human pathogen Pneumocystis jirovecii.</title>
        <authorList>
            <person name="Cisse O.H."/>
            <person name="Ma L."/>
            <person name="Dekker J."/>
            <person name="Khil P."/>
            <person name="Jo J."/>
            <person name="Brenchley J."/>
            <person name="Blair R."/>
            <person name="Pahar B."/>
            <person name="Chabe M."/>
            <person name="Van Rompay K.A."/>
            <person name="Keesler R."/>
            <person name="Sukura A."/>
            <person name="Hirsch V."/>
            <person name="Kutty G."/>
            <person name="Liu Y."/>
            <person name="Peng L."/>
            <person name="Chen J."/>
            <person name="Song J."/>
            <person name="Weissenbacher-Lang C."/>
            <person name="Xu J."/>
            <person name="Upham N.S."/>
            <person name="Stajich J.E."/>
            <person name="Cuomo C.A."/>
            <person name="Cushion M.T."/>
            <person name="Kovacs J.A."/>
        </authorList>
    </citation>
    <scope>NUCLEOTIDE SEQUENCE</scope>
    <source>
        <strain evidence="16">2A</strain>
    </source>
</reference>
<dbReference type="GO" id="GO:0003677">
    <property type="term" value="F:DNA binding"/>
    <property type="evidence" value="ECO:0007669"/>
    <property type="project" value="InterPro"/>
</dbReference>
<evidence type="ECO:0000256" key="10">
    <source>
        <dbReference type="ARBA" id="ARBA00023172"/>
    </source>
</evidence>
<gene>
    <name evidence="16" type="ORF">MERGE_002703</name>
</gene>
<dbReference type="AlphaFoldDB" id="A0A899FXQ4"/>
<dbReference type="GO" id="GO:0031573">
    <property type="term" value="P:mitotic intra-S DNA damage checkpoint signaling"/>
    <property type="evidence" value="ECO:0007669"/>
    <property type="project" value="TreeGrafter"/>
</dbReference>
<comment type="cofactor">
    <cofactor evidence="1">
        <name>Mg(2+)</name>
        <dbReference type="ChEBI" id="CHEBI:18420"/>
    </cofactor>
</comment>
<evidence type="ECO:0000256" key="11">
    <source>
        <dbReference type="ARBA" id="ARBA00023204"/>
    </source>
</evidence>
<dbReference type="PANTHER" id="PTHR21077:SF5">
    <property type="entry name" value="CROSSOVER JUNCTION ENDONUCLEASE MMS4"/>
    <property type="match status" value="1"/>
</dbReference>
<keyword evidence="4" id="KW-0540">Nuclease</keyword>
<dbReference type="InterPro" id="IPR047521">
    <property type="entry name" value="XPF_nuclease_EME1_ascomycetes"/>
</dbReference>
<keyword evidence="17" id="KW-1185">Reference proteome</keyword>
<dbReference type="Proteomes" id="UP000663699">
    <property type="component" value="Chromosome 6"/>
</dbReference>
<evidence type="ECO:0000256" key="6">
    <source>
        <dbReference type="ARBA" id="ARBA00022759"/>
    </source>
</evidence>
<dbReference type="GO" id="GO:0006302">
    <property type="term" value="P:double-strand break repair"/>
    <property type="evidence" value="ECO:0007669"/>
    <property type="project" value="TreeGrafter"/>
</dbReference>
<name>A0A899FXQ4_9ASCO</name>
<evidence type="ECO:0000256" key="2">
    <source>
        <dbReference type="ARBA" id="ARBA00004123"/>
    </source>
</evidence>
<protein>
    <recommendedName>
        <fullName evidence="15">ERCC4 domain-containing protein</fullName>
    </recommendedName>
</protein>
<dbReference type="GO" id="GO:0048476">
    <property type="term" value="C:Holliday junction resolvase complex"/>
    <property type="evidence" value="ECO:0007669"/>
    <property type="project" value="InterPro"/>
</dbReference>
<evidence type="ECO:0000256" key="14">
    <source>
        <dbReference type="SAM" id="MobiDB-lite"/>
    </source>
</evidence>
<evidence type="ECO:0000256" key="13">
    <source>
        <dbReference type="ARBA" id="ARBA00023254"/>
    </source>
</evidence>
<keyword evidence="13" id="KW-0469">Meiosis</keyword>
<comment type="subcellular location">
    <subcellularLocation>
        <location evidence="2">Nucleus</location>
    </subcellularLocation>
</comment>
<dbReference type="Gene3D" id="3.40.50.10130">
    <property type="match status" value="1"/>
</dbReference>
<dbReference type="GO" id="GO:0046872">
    <property type="term" value="F:metal ion binding"/>
    <property type="evidence" value="ECO:0007669"/>
    <property type="project" value="UniProtKB-KW"/>
</dbReference>
<dbReference type="InterPro" id="IPR042530">
    <property type="entry name" value="EME1/EME2_C"/>
</dbReference>
<evidence type="ECO:0000313" key="17">
    <source>
        <dbReference type="Proteomes" id="UP000663699"/>
    </source>
</evidence>
<keyword evidence="12" id="KW-0539">Nucleus</keyword>
<dbReference type="EMBL" id="CP054537">
    <property type="protein sequence ID" value="QSL65393.1"/>
    <property type="molecule type" value="Genomic_DNA"/>
</dbReference>
<feature type="region of interest" description="Disordered" evidence="14">
    <location>
        <begin position="1"/>
        <end position="22"/>
    </location>
</feature>